<feature type="compositionally biased region" description="Polar residues" evidence="1">
    <location>
        <begin position="477"/>
        <end position="494"/>
    </location>
</feature>
<dbReference type="PANTHER" id="PTHR34211">
    <property type="entry name" value="CALCINEURIN-LIKE METALLO-PHOSPHOESTERASE SUPERFAMILY PROTEIN"/>
    <property type="match status" value="1"/>
</dbReference>
<protein>
    <recommendedName>
        <fullName evidence="5">Calcineurin-like phosphoesterase domain-containing protein</fullName>
    </recommendedName>
</protein>
<name>A0A2R5GT36_9STRA</name>
<dbReference type="InterPro" id="IPR029052">
    <property type="entry name" value="Metallo-depent_PP-like"/>
</dbReference>
<feature type="transmembrane region" description="Helical" evidence="2">
    <location>
        <begin position="68"/>
        <end position="86"/>
    </location>
</feature>
<organism evidence="3 4">
    <name type="scientific">Hondaea fermentalgiana</name>
    <dbReference type="NCBI Taxonomy" id="2315210"/>
    <lineage>
        <taxon>Eukaryota</taxon>
        <taxon>Sar</taxon>
        <taxon>Stramenopiles</taxon>
        <taxon>Bigyra</taxon>
        <taxon>Labyrinthulomycetes</taxon>
        <taxon>Thraustochytrida</taxon>
        <taxon>Thraustochytriidae</taxon>
        <taxon>Hondaea</taxon>
    </lineage>
</organism>
<dbReference type="PANTHER" id="PTHR34211:SF3">
    <property type="entry name" value="CALCINEURIN-LIKE METALLO-PHOSPHOESTERASE SUPERFAMILY PROTEIN"/>
    <property type="match status" value="1"/>
</dbReference>
<feature type="transmembrane region" description="Helical" evidence="2">
    <location>
        <begin position="1077"/>
        <end position="1097"/>
    </location>
</feature>
<dbReference type="Gene3D" id="3.60.21.10">
    <property type="match status" value="1"/>
</dbReference>
<feature type="transmembrane region" description="Helical" evidence="2">
    <location>
        <begin position="1032"/>
        <end position="1065"/>
    </location>
</feature>
<dbReference type="OrthoDB" id="1883418at2759"/>
<keyword evidence="2" id="KW-1133">Transmembrane helix</keyword>
<feature type="region of interest" description="Disordered" evidence="1">
    <location>
        <begin position="696"/>
        <end position="770"/>
    </location>
</feature>
<dbReference type="InParanoid" id="A0A2R5GT36"/>
<evidence type="ECO:0000313" key="3">
    <source>
        <dbReference type="EMBL" id="GBG34022.1"/>
    </source>
</evidence>
<comment type="caution">
    <text evidence="3">The sequence shown here is derived from an EMBL/GenBank/DDBJ whole genome shotgun (WGS) entry which is preliminary data.</text>
</comment>
<keyword evidence="2" id="KW-0812">Transmembrane</keyword>
<evidence type="ECO:0008006" key="5">
    <source>
        <dbReference type="Google" id="ProtNLM"/>
    </source>
</evidence>
<accession>A0A2R5GT36</accession>
<feature type="region of interest" description="Disordered" evidence="1">
    <location>
        <begin position="301"/>
        <end position="387"/>
    </location>
</feature>
<sequence>MADVKDRVVRWFEERLRQVQGVQEDASESKEGQSIRWLAILLGLMLFSYEAMAPLLRGKRSVYTDLRLSLIVWLFSAAMLHMPMASSVEMEDHPSVPFISLFILLLVVTHVTLAAFTMLHHLVCWALGICFPKLAKTLWVPGLRSVRSFKAILKGSILLSATVSLVFAYCGTVPDTSCIIVDEGSIKGSTAKQSTLAMLVPGADVNEATTDESEAGQTTSTSCRPSYTQDLSELVCMRLMPELDELWGKVGEDGTFHIKVLGVNLGQFSLLESPVGLLWLSGVAIWATYYTLRRTKRINQSLQRRAVRRRREEEARAQARTSGGLRGATSSAGTSQAIAGHDQSNNYEDEKDAEDAQDDLSSDDEYEDETKRATTTGAVHNPRREAAPTNFRPMAEWYSLAVTRTAFDLLISMKLFLGRFDMRTMQAAIGDGPLNSRGGAYGSCNPQERNGTHQRNVRTPDSIQEESFTFKEASASAGPNKSPQSAAGSTAETGVTDSLVDDRYADLDEMWFDWLADTGDGGNPTYAIARAVAQPSLAVPMHTAGRPQKDEKVAVKNLKRGDLLILGGDLAYPTPSRQEYASRLFQPFEYAMEPPPSYHRDDISLAKNVHDASTAETSTRFSMLSMRHLDNTRYSMPLGRMPRDRSMSNSNLLHGVKTPSSAGSSKAGSPMSGPPGLRPQMSEVFKVGDFTDPDYTEMDSVRTTGSSRSLFTGGSSVFSNDGNTSNGEDEESEDESKGPGSKKTARKKIAKSNRKEKRVNSGEEAKEEGAKVWQGPPCAYAIPGNHDWFDGLDTFMQCICYRDWIGGWRMPQSKSYFALKLPHGWWAFGLDFALEDDIDGLQYQYFASVAHRCLGENDQVILCSHEPTWLLDAYLNDPHPEDKPISRTSKNLKQLVRRHLRGRVAMRIAGDVHNYMRYNAEQPLSYSALRAGAAPFLVTSGGGGAFLHPTHTFPERYKEMAAYYKLEKAYPSFSESRMVGMRNLGQGFRMQNWRFDIVGSTVYFLIVCSFFPRCNLDRIMNAPHFYPEGLKAFGYEMVLIFGELFSEAYVSLVVTLIVYVTSFCFADQHHGTLRQLIIASVHTLAHVSCAVALFLLLEIVAELAIQDGLAGQGYDSIFEIFQNFERRTMPEAWWTNGLLETCMRFMLRIFDLPENMATTRVKICKGDVPAPGVGCAPLAPSQLSRFDFVSYYLGNYLYMYIIAADLGAMILGLYLYVCVTFFKLHWNEAFSSIRCEDYKTFTRFHIDADGDLHAYTIGIDRVPRKWRDDSRWTSTLFRYRAKRLDTPDVDELDPSIASYGVECPSRWIPAYEPNRKHRRQQDPRIVDYFCIPRKRSWLKPRRGKSTVSAGDWWKPFESLEQRRVFPKVLPSFNSMVSQDEASG</sequence>
<keyword evidence="4" id="KW-1185">Reference proteome</keyword>
<dbReference type="SUPFAM" id="SSF56300">
    <property type="entry name" value="Metallo-dependent phosphatases"/>
    <property type="match status" value="1"/>
</dbReference>
<evidence type="ECO:0000256" key="1">
    <source>
        <dbReference type="SAM" id="MobiDB-lite"/>
    </source>
</evidence>
<feature type="transmembrane region" description="Helical" evidence="2">
    <location>
        <begin position="1197"/>
        <end position="1222"/>
    </location>
</feature>
<keyword evidence="2" id="KW-0472">Membrane</keyword>
<evidence type="ECO:0000256" key="2">
    <source>
        <dbReference type="SAM" id="Phobius"/>
    </source>
</evidence>
<proteinExistence type="predicted"/>
<feature type="compositionally biased region" description="Low complexity" evidence="1">
    <location>
        <begin position="659"/>
        <end position="671"/>
    </location>
</feature>
<feature type="transmembrane region" description="Helical" evidence="2">
    <location>
        <begin position="35"/>
        <end position="56"/>
    </location>
</feature>
<feature type="compositionally biased region" description="Polar residues" evidence="1">
    <location>
        <begin position="328"/>
        <end position="346"/>
    </location>
</feature>
<reference evidence="3 4" key="1">
    <citation type="submission" date="2017-12" db="EMBL/GenBank/DDBJ databases">
        <title>Sequencing, de novo assembly and annotation of complete genome of a new Thraustochytrid species, strain FCC1311.</title>
        <authorList>
            <person name="Sedici K."/>
            <person name="Godart F."/>
            <person name="Aiese Cigliano R."/>
            <person name="Sanseverino W."/>
            <person name="Barakat M."/>
            <person name="Ortet P."/>
            <person name="Marechal E."/>
            <person name="Cagnac O."/>
            <person name="Amato A."/>
        </authorList>
    </citation>
    <scope>NUCLEOTIDE SEQUENCE [LARGE SCALE GENOMIC DNA]</scope>
</reference>
<dbReference type="EMBL" id="BEYU01000177">
    <property type="protein sequence ID" value="GBG34022.1"/>
    <property type="molecule type" value="Genomic_DNA"/>
</dbReference>
<feature type="compositionally biased region" description="Basic residues" evidence="1">
    <location>
        <begin position="743"/>
        <end position="757"/>
    </location>
</feature>
<feature type="transmembrane region" description="Helical" evidence="2">
    <location>
        <begin position="98"/>
        <end position="131"/>
    </location>
</feature>
<feature type="compositionally biased region" description="Polar residues" evidence="1">
    <location>
        <begin position="701"/>
        <end position="726"/>
    </location>
</feature>
<dbReference type="Proteomes" id="UP000241890">
    <property type="component" value="Unassembled WGS sequence"/>
</dbReference>
<feature type="compositionally biased region" description="Basic and acidic residues" evidence="1">
    <location>
        <begin position="758"/>
        <end position="770"/>
    </location>
</feature>
<evidence type="ECO:0000313" key="4">
    <source>
        <dbReference type="Proteomes" id="UP000241890"/>
    </source>
</evidence>
<feature type="region of interest" description="Disordered" evidence="1">
    <location>
        <begin position="471"/>
        <end position="494"/>
    </location>
</feature>
<feature type="region of interest" description="Disordered" evidence="1">
    <location>
        <begin position="634"/>
        <end position="681"/>
    </location>
</feature>
<feature type="compositionally biased region" description="Acidic residues" evidence="1">
    <location>
        <begin position="347"/>
        <end position="368"/>
    </location>
</feature>
<gene>
    <name evidence="3" type="ORF">FCC1311_102452</name>
</gene>